<feature type="compositionally biased region" description="Basic residues" evidence="1">
    <location>
        <begin position="602"/>
        <end position="616"/>
    </location>
</feature>
<feature type="region of interest" description="Disordered" evidence="1">
    <location>
        <begin position="277"/>
        <end position="379"/>
    </location>
</feature>
<dbReference type="PANTHER" id="PTHR14932:SF1">
    <property type="entry name" value="RAB-LIKE PROTEIN 6"/>
    <property type="match status" value="1"/>
</dbReference>
<dbReference type="SUPFAM" id="SSF52540">
    <property type="entry name" value="P-loop containing nucleoside triphosphate hydrolases"/>
    <property type="match status" value="1"/>
</dbReference>
<dbReference type="GO" id="GO:0005634">
    <property type="term" value="C:nucleus"/>
    <property type="evidence" value="ECO:0007669"/>
    <property type="project" value="TreeGrafter"/>
</dbReference>
<dbReference type="InterPro" id="IPR040385">
    <property type="entry name" value="RABL6"/>
</dbReference>
<reference evidence="3" key="1">
    <citation type="submission" date="2025-08" db="UniProtKB">
        <authorList>
            <consortium name="RefSeq"/>
        </authorList>
    </citation>
    <scope>IDENTIFICATION</scope>
</reference>
<protein>
    <submittedName>
        <fullName evidence="3">Rab-like protein 6</fullName>
    </submittedName>
</protein>
<feature type="compositionally biased region" description="Low complexity" evidence="1">
    <location>
        <begin position="353"/>
        <end position="365"/>
    </location>
</feature>
<evidence type="ECO:0000313" key="2">
    <source>
        <dbReference type="Proteomes" id="UP000079169"/>
    </source>
</evidence>
<organism evidence="2 3">
    <name type="scientific">Diaphorina citri</name>
    <name type="common">Asian citrus psyllid</name>
    <dbReference type="NCBI Taxonomy" id="121845"/>
    <lineage>
        <taxon>Eukaryota</taxon>
        <taxon>Metazoa</taxon>
        <taxon>Ecdysozoa</taxon>
        <taxon>Arthropoda</taxon>
        <taxon>Hexapoda</taxon>
        <taxon>Insecta</taxon>
        <taxon>Pterygota</taxon>
        <taxon>Neoptera</taxon>
        <taxon>Paraneoptera</taxon>
        <taxon>Hemiptera</taxon>
        <taxon>Sternorrhyncha</taxon>
        <taxon>Psylloidea</taxon>
        <taxon>Psyllidae</taxon>
        <taxon>Diaphorininae</taxon>
        <taxon>Diaphorina</taxon>
    </lineage>
</organism>
<feature type="region of interest" description="Disordered" evidence="1">
    <location>
        <begin position="462"/>
        <end position="504"/>
    </location>
</feature>
<keyword evidence="2" id="KW-1185">Reference proteome</keyword>
<dbReference type="RefSeq" id="XP_026678942.1">
    <property type="nucleotide sequence ID" value="XM_026823141.1"/>
</dbReference>
<evidence type="ECO:0000313" key="3">
    <source>
        <dbReference type="RefSeq" id="XP_026678942.1"/>
    </source>
</evidence>
<accession>A0A3Q0IRP9</accession>
<proteinExistence type="predicted"/>
<dbReference type="GO" id="GO:0005525">
    <property type="term" value="F:GTP binding"/>
    <property type="evidence" value="ECO:0007669"/>
    <property type="project" value="InterPro"/>
</dbReference>
<feature type="region of interest" description="Disordered" evidence="1">
    <location>
        <begin position="415"/>
        <end position="448"/>
    </location>
</feature>
<dbReference type="GO" id="GO:0005829">
    <property type="term" value="C:cytosol"/>
    <property type="evidence" value="ECO:0007669"/>
    <property type="project" value="TreeGrafter"/>
</dbReference>
<dbReference type="PANTHER" id="PTHR14932">
    <property type="entry name" value="RAS GTPASE-RELATED"/>
    <property type="match status" value="1"/>
</dbReference>
<feature type="region of interest" description="Disordered" evidence="1">
    <location>
        <begin position="526"/>
        <end position="630"/>
    </location>
</feature>
<dbReference type="InterPro" id="IPR027417">
    <property type="entry name" value="P-loop_NTPase"/>
</dbReference>
<dbReference type="PROSITE" id="PS51419">
    <property type="entry name" value="RAB"/>
    <property type="match status" value="1"/>
</dbReference>
<feature type="compositionally biased region" description="Polar residues" evidence="1">
    <location>
        <begin position="419"/>
        <end position="428"/>
    </location>
</feature>
<dbReference type="KEGG" id="dci:103508570"/>
<dbReference type="AlphaFoldDB" id="A0A3Q0IRP9"/>
<dbReference type="Proteomes" id="UP000079169">
    <property type="component" value="Unplaced"/>
</dbReference>
<dbReference type="STRING" id="121845.A0A3Q0IRP9"/>
<evidence type="ECO:0000256" key="1">
    <source>
        <dbReference type="SAM" id="MobiDB-lite"/>
    </source>
</evidence>
<feature type="compositionally biased region" description="Basic residues" evidence="1">
    <location>
        <begin position="563"/>
        <end position="577"/>
    </location>
</feature>
<dbReference type="Gene3D" id="3.40.50.300">
    <property type="entry name" value="P-loop containing nucleotide triphosphate hydrolases"/>
    <property type="match status" value="1"/>
</dbReference>
<sequence length="630" mass="70488">MYSFRMKAAWNKLTQKGDKEPPTPSGLQTLPANLQKKYSKGVQYNMKVVIKGDHNVGKTCLFERLQGLPFTGEYQETAAIQIAAIQWNYKNTDDVVKVEIWDIVDKAKKRVLQDKLKTENSGEGEAGVALDAEFINVYKGTNGVILIFDITKKWTFDYVQKEMELPSSTRYAEASMYNSFGLKFLYSQTAWDLAGNIVPSSTRYAEASMYNSFGLKFLYKWFNLPFLQLQRETLLGQLETNTRETDVTAYELDVYEQTDESNYDLFLEKLSAQRRSKAEQNSNIPTFGLPSPSPSGAYVPPSLPGAPGVRSAPRVTFQGDTLSSQGPGVAPVPFRPILESVGRGKPIVPGKSPMPSASASSVPPSTLDEPPSQTPGSLANLPAQISALGAELKLVSVEDFVPDDADNVSKMFLADSGAGESQSPTVAVNNHEDSDSDTGNQGNPLVAGFQDEVEPHDYVIHPQFSYPARPVSQPSSNGQPALIADNDPSSSDEEELKSHQFSCSQMVRTKRRRLLMPSDDLYEPPLMNFRPNIRPVGSRPRPNIKYYSRVPHEDTENTPMKLNTKKKKKKEKKRKKVDKKDDDINLDLFPQEDTENTPMKLNTKKKKKKEKKRKKVDKKDDELEEFLNNF</sequence>
<gene>
    <name evidence="3" type="primary">LOC103508570</name>
</gene>
<dbReference type="PaxDb" id="121845-A0A3Q0IRP9"/>
<dbReference type="GeneID" id="103508570"/>
<name>A0A3Q0IRP9_DIACI</name>
<dbReference type="Pfam" id="PF08477">
    <property type="entry name" value="Roc"/>
    <property type="match status" value="1"/>
</dbReference>